<protein>
    <submittedName>
        <fullName evidence="3 4">Heat shock protein HslJ</fullName>
    </submittedName>
</protein>
<dbReference type="Proteomes" id="UP000624159">
    <property type="component" value="Unassembled WGS sequence"/>
</dbReference>
<feature type="chain" id="PRO_5044548303" evidence="1">
    <location>
        <begin position="19"/>
        <end position="143"/>
    </location>
</feature>
<evidence type="ECO:0000313" key="7">
    <source>
        <dbReference type="Proteomes" id="UP000271603"/>
    </source>
</evidence>
<dbReference type="PANTHER" id="PTHR35535:SF1">
    <property type="entry name" value="HEAT SHOCK PROTEIN HSLJ"/>
    <property type="match status" value="1"/>
</dbReference>
<dbReference type="EMBL" id="LR134493">
    <property type="protein sequence ID" value="VEI70729.1"/>
    <property type="molecule type" value="Genomic_DNA"/>
</dbReference>
<dbReference type="EMBL" id="LR134155">
    <property type="protein sequence ID" value="VEA73579.1"/>
    <property type="molecule type" value="Genomic_DNA"/>
</dbReference>
<dbReference type="InterPro" id="IPR038670">
    <property type="entry name" value="HslJ-like_sf"/>
</dbReference>
<dbReference type="Proteomes" id="UP000271603">
    <property type="component" value="Chromosome"/>
</dbReference>
<dbReference type="KEGG" id="srz:AXX16_2992"/>
<dbReference type="Gene3D" id="2.40.128.270">
    <property type="match status" value="1"/>
</dbReference>
<evidence type="ECO:0000313" key="4">
    <source>
        <dbReference type="EMBL" id="VEA73579.1"/>
    </source>
</evidence>
<dbReference type="EMBL" id="LR590463">
    <property type="protein sequence ID" value="VTP62543.1"/>
    <property type="molecule type" value="Genomic_DNA"/>
</dbReference>
<dbReference type="PANTHER" id="PTHR35535">
    <property type="entry name" value="HEAT SHOCK PROTEIN HSLJ"/>
    <property type="match status" value="1"/>
</dbReference>
<dbReference type="NCBIfam" id="NF007766">
    <property type="entry name" value="PRK10449.1"/>
    <property type="match status" value="1"/>
</dbReference>
<keyword evidence="10" id="KW-1185">Reference proteome</keyword>
<evidence type="ECO:0000313" key="8">
    <source>
        <dbReference type="Proteomes" id="UP000281904"/>
    </source>
</evidence>
<keyword evidence="4" id="KW-0346">Stress response</keyword>
<dbReference type="PROSITE" id="PS51257">
    <property type="entry name" value="PROKAR_LIPOPROTEIN"/>
    <property type="match status" value="1"/>
</dbReference>
<evidence type="ECO:0000256" key="1">
    <source>
        <dbReference type="SAM" id="SignalP"/>
    </source>
</evidence>
<dbReference type="EMBL" id="JADULK010000013">
    <property type="protein sequence ID" value="MBH1932018.1"/>
    <property type="molecule type" value="Genomic_DNA"/>
</dbReference>
<dbReference type="GeneID" id="61765703"/>
<proteinExistence type="predicted"/>
<organism evidence="4 7">
    <name type="scientific">Serratia rubidaea</name>
    <name type="common">Serratia marinorubra</name>
    <dbReference type="NCBI Taxonomy" id="61652"/>
    <lineage>
        <taxon>Bacteria</taxon>
        <taxon>Pseudomonadati</taxon>
        <taxon>Pseudomonadota</taxon>
        <taxon>Gammaproteobacteria</taxon>
        <taxon>Enterobacterales</taxon>
        <taxon>Yersiniaceae</taxon>
        <taxon>Serratia</taxon>
    </lineage>
</organism>
<feature type="domain" description="DUF306" evidence="2">
    <location>
        <begin position="30"/>
        <end position="136"/>
    </location>
</feature>
<reference evidence="7 8" key="1">
    <citation type="submission" date="2018-12" db="EMBL/GenBank/DDBJ databases">
        <authorList>
            <consortium name="Pathogen Informatics"/>
        </authorList>
    </citation>
    <scope>NUCLEOTIDE SEQUENCE [LARGE SCALE GENOMIC DNA]</scope>
    <source>
        <strain evidence="5 8">NCTC10036</strain>
        <strain evidence="6 9">NCTC12971</strain>
        <strain evidence="4 7">NCTC9419</strain>
    </source>
</reference>
<accession>A0A126VM41</accession>
<evidence type="ECO:0000313" key="5">
    <source>
        <dbReference type="EMBL" id="VEI70729.1"/>
    </source>
</evidence>
<gene>
    <name evidence="4" type="primary">hslJ</name>
    <name evidence="3" type="ORF">I5U13_20385</name>
    <name evidence="5" type="ORF">NCTC10036_04099</name>
    <name evidence="6" type="ORF">NCTC12971_02692</name>
    <name evidence="4" type="ORF">NCTC9419_05214</name>
</gene>
<dbReference type="InterPro" id="IPR005184">
    <property type="entry name" value="DUF306_Meta_HslJ"/>
</dbReference>
<dbReference type="STRING" id="61652.AXX16_2992"/>
<dbReference type="Proteomes" id="UP000307968">
    <property type="component" value="Chromosome"/>
</dbReference>
<dbReference type="Pfam" id="PF03724">
    <property type="entry name" value="META"/>
    <property type="match status" value="1"/>
</dbReference>
<dbReference type="AlphaFoldDB" id="A0A126VM41"/>
<evidence type="ECO:0000313" key="6">
    <source>
        <dbReference type="EMBL" id="VTP62543.1"/>
    </source>
</evidence>
<evidence type="ECO:0000259" key="2">
    <source>
        <dbReference type="Pfam" id="PF03724"/>
    </source>
</evidence>
<dbReference type="Proteomes" id="UP000281904">
    <property type="component" value="Chromosome"/>
</dbReference>
<evidence type="ECO:0000313" key="9">
    <source>
        <dbReference type="Proteomes" id="UP000307968"/>
    </source>
</evidence>
<name>A0A126VM41_SERRU</name>
<dbReference type="InterPro" id="IPR053147">
    <property type="entry name" value="Hsp_HslJ-like"/>
</dbReference>
<dbReference type="RefSeq" id="WP_015672260.1">
    <property type="nucleotide sequence ID" value="NZ_CAMIPJ010000001.1"/>
</dbReference>
<reference evidence="3 10" key="2">
    <citation type="submission" date="2020-11" db="EMBL/GenBank/DDBJ databases">
        <title>Enhanced detection system for hospital associated transmission using whole genome sequencing surveillance.</title>
        <authorList>
            <person name="Harrison L.H."/>
            <person name="Van Tyne D."/>
            <person name="Marsh J.W."/>
            <person name="Griffith M.P."/>
            <person name="Snyder D.J."/>
            <person name="Cooper V.S."/>
            <person name="Mustapha M."/>
        </authorList>
    </citation>
    <scope>NUCLEOTIDE SEQUENCE [LARGE SCALE GENOMIC DNA]</scope>
    <source>
        <strain evidence="3 10">SER00230</strain>
    </source>
</reference>
<feature type="signal peptide" evidence="1">
    <location>
        <begin position="1"/>
        <end position="18"/>
    </location>
</feature>
<sequence>MKAWIPLALASTLLAGCAGGTPAGKPVQESDLLHHNFVLQSVDGVAANAQQGRGPSIEFGEKMHISGSMCNRFFGNGQLDNGVLTVKNLATTRMMCPDPQRNQWDQIIGSVLNNGARVTLAAQQLTLSDGQHTLVYTLKDWVQ</sequence>
<evidence type="ECO:0000313" key="3">
    <source>
        <dbReference type="EMBL" id="MBH1932018.1"/>
    </source>
</evidence>
<evidence type="ECO:0000313" key="10">
    <source>
        <dbReference type="Proteomes" id="UP000624159"/>
    </source>
</evidence>
<keyword evidence="1" id="KW-0732">Signal</keyword>